<organism evidence="2 3">
    <name type="scientific">Novosphingobium beihaiensis</name>
    <dbReference type="NCBI Taxonomy" id="2930389"/>
    <lineage>
        <taxon>Bacteria</taxon>
        <taxon>Pseudomonadati</taxon>
        <taxon>Pseudomonadota</taxon>
        <taxon>Alphaproteobacteria</taxon>
        <taxon>Sphingomonadales</taxon>
        <taxon>Sphingomonadaceae</taxon>
        <taxon>Novosphingobium</taxon>
    </lineage>
</organism>
<keyword evidence="1" id="KW-0472">Membrane</keyword>
<proteinExistence type="predicted"/>
<keyword evidence="3" id="KW-1185">Reference proteome</keyword>
<accession>A0ABT0BTT9</accession>
<gene>
    <name evidence="2" type="ORF">MTR66_16885</name>
</gene>
<keyword evidence="1" id="KW-0812">Transmembrane</keyword>
<feature type="transmembrane region" description="Helical" evidence="1">
    <location>
        <begin position="70"/>
        <end position="88"/>
    </location>
</feature>
<dbReference type="RefSeq" id="WP_243923211.1">
    <property type="nucleotide sequence ID" value="NZ_JALHLG010000036.1"/>
</dbReference>
<sequence length="91" mass="10109">MDFFGFAIGILSLVSGIPMALWPHRKRKAAEAAWSERLAQLDAGAEETFFEERRSLLAYPPYKSDRKMRAAGIFLVLCGIAMITLSITETG</sequence>
<name>A0ABT0BTT9_9SPHN</name>
<evidence type="ECO:0000313" key="3">
    <source>
        <dbReference type="Proteomes" id="UP001202281"/>
    </source>
</evidence>
<dbReference type="Proteomes" id="UP001202281">
    <property type="component" value="Unassembled WGS sequence"/>
</dbReference>
<keyword evidence="1" id="KW-1133">Transmembrane helix</keyword>
<reference evidence="2 3" key="1">
    <citation type="submission" date="2022-04" db="EMBL/GenBank/DDBJ databases">
        <title>Identification of a novel bacterium isolated from mangrove sediments.</title>
        <authorList>
            <person name="Pan X."/>
        </authorList>
    </citation>
    <scope>NUCLEOTIDE SEQUENCE [LARGE SCALE GENOMIC DNA]</scope>
    <source>
        <strain evidence="2 3">B2638</strain>
    </source>
</reference>
<comment type="caution">
    <text evidence="2">The sequence shown here is derived from an EMBL/GenBank/DDBJ whole genome shotgun (WGS) entry which is preliminary data.</text>
</comment>
<evidence type="ECO:0000256" key="1">
    <source>
        <dbReference type="SAM" id="Phobius"/>
    </source>
</evidence>
<dbReference type="EMBL" id="JALHLG010000036">
    <property type="protein sequence ID" value="MCJ2188485.1"/>
    <property type="molecule type" value="Genomic_DNA"/>
</dbReference>
<evidence type="ECO:0000313" key="2">
    <source>
        <dbReference type="EMBL" id="MCJ2188485.1"/>
    </source>
</evidence>
<protein>
    <submittedName>
        <fullName evidence="2">Uncharacterized protein</fullName>
    </submittedName>
</protein>
<feature type="transmembrane region" description="Helical" evidence="1">
    <location>
        <begin position="6"/>
        <end position="22"/>
    </location>
</feature>